<evidence type="ECO:0000313" key="2">
    <source>
        <dbReference type="Proteomes" id="UP000050761"/>
    </source>
</evidence>
<evidence type="ECO:0000313" key="3">
    <source>
        <dbReference type="WBParaSite" id="HPBE_0002485201-mRNA-1"/>
    </source>
</evidence>
<accession>A0A3P8D855</accession>
<gene>
    <name evidence="1" type="ORF">HPBE_LOCUS24851</name>
</gene>
<dbReference type="EMBL" id="UZAH01036967">
    <property type="protein sequence ID" value="VDP47667.1"/>
    <property type="molecule type" value="Genomic_DNA"/>
</dbReference>
<dbReference type="Proteomes" id="UP000050761">
    <property type="component" value="Unassembled WGS sequence"/>
</dbReference>
<dbReference type="WBParaSite" id="HPBE_0002485201-mRNA-1">
    <property type="protein sequence ID" value="HPBE_0002485201-mRNA-1"/>
    <property type="gene ID" value="HPBE_0002485201"/>
</dbReference>
<sequence>MVFRFLRSLLSNERVIQQLADSAPIRAIARAMVRGGKSIQSKLDSTDVASRLEKFTKLYHEEYRKALKK</sequence>
<keyword evidence="2" id="KW-1185">Reference proteome</keyword>
<dbReference type="OrthoDB" id="5950777at2759"/>
<reference evidence="3" key="2">
    <citation type="submission" date="2019-09" db="UniProtKB">
        <authorList>
            <consortium name="WormBaseParasite"/>
        </authorList>
    </citation>
    <scope>IDENTIFICATION</scope>
</reference>
<accession>A0A183GQ82</accession>
<name>A0A183GQ82_HELPZ</name>
<reference evidence="1 2" key="1">
    <citation type="submission" date="2018-11" db="EMBL/GenBank/DDBJ databases">
        <authorList>
            <consortium name="Pathogen Informatics"/>
        </authorList>
    </citation>
    <scope>NUCLEOTIDE SEQUENCE [LARGE SCALE GENOMIC DNA]</scope>
</reference>
<protein>
    <submittedName>
        <fullName evidence="3">ATP synthase-coupling factor 6, mitochondrial</fullName>
    </submittedName>
</protein>
<organism evidence="2 3">
    <name type="scientific">Heligmosomoides polygyrus</name>
    <name type="common">Parasitic roundworm</name>
    <dbReference type="NCBI Taxonomy" id="6339"/>
    <lineage>
        <taxon>Eukaryota</taxon>
        <taxon>Metazoa</taxon>
        <taxon>Ecdysozoa</taxon>
        <taxon>Nematoda</taxon>
        <taxon>Chromadorea</taxon>
        <taxon>Rhabditida</taxon>
        <taxon>Rhabditina</taxon>
        <taxon>Rhabditomorpha</taxon>
        <taxon>Strongyloidea</taxon>
        <taxon>Heligmosomidae</taxon>
        <taxon>Heligmosomoides</taxon>
    </lineage>
</organism>
<proteinExistence type="predicted"/>
<evidence type="ECO:0000313" key="1">
    <source>
        <dbReference type="EMBL" id="VDP47667.1"/>
    </source>
</evidence>
<dbReference type="AlphaFoldDB" id="A0A183GQ82"/>